<gene>
    <name evidence="2" type="ORF">AVEN_104899_1</name>
</gene>
<evidence type="ECO:0000313" key="3">
    <source>
        <dbReference type="Proteomes" id="UP000499080"/>
    </source>
</evidence>
<reference evidence="2 3" key="1">
    <citation type="journal article" date="2019" name="Sci. Rep.">
        <title>Orb-weaving spider Araneus ventricosus genome elucidates the spidroin gene catalogue.</title>
        <authorList>
            <person name="Kono N."/>
            <person name="Nakamura H."/>
            <person name="Ohtoshi R."/>
            <person name="Moran D.A.P."/>
            <person name="Shinohara A."/>
            <person name="Yoshida Y."/>
            <person name="Fujiwara M."/>
            <person name="Mori M."/>
            <person name="Tomita M."/>
            <person name="Arakawa K."/>
        </authorList>
    </citation>
    <scope>NUCLEOTIDE SEQUENCE [LARGE SCALE GENOMIC DNA]</scope>
</reference>
<name>A0A4Y2FDQ0_ARAVE</name>
<protein>
    <submittedName>
        <fullName evidence="2">Uncharacterized protein</fullName>
    </submittedName>
</protein>
<dbReference type="EMBL" id="BGPR01000904">
    <property type="protein sequence ID" value="GBM39680.1"/>
    <property type="molecule type" value="Genomic_DNA"/>
</dbReference>
<comment type="caution">
    <text evidence="2">The sequence shown here is derived from an EMBL/GenBank/DDBJ whole genome shotgun (WGS) entry which is preliminary data.</text>
</comment>
<accession>A0A4Y2FDQ0</accession>
<evidence type="ECO:0000313" key="2">
    <source>
        <dbReference type="EMBL" id="GBM39680.1"/>
    </source>
</evidence>
<feature type="region of interest" description="Disordered" evidence="1">
    <location>
        <begin position="1"/>
        <end position="24"/>
    </location>
</feature>
<dbReference type="Proteomes" id="UP000499080">
    <property type="component" value="Unassembled WGS sequence"/>
</dbReference>
<evidence type="ECO:0000256" key="1">
    <source>
        <dbReference type="SAM" id="MobiDB-lite"/>
    </source>
</evidence>
<organism evidence="2 3">
    <name type="scientific">Araneus ventricosus</name>
    <name type="common">Orbweaver spider</name>
    <name type="synonym">Epeira ventricosa</name>
    <dbReference type="NCBI Taxonomy" id="182803"/>
    <lineage>
        <taxon>Eukaryota</taxon>
        <taxon>Metazoa</taxon>
        <taxon>Ecdysozoa</taxon>
        <taxon>Arthropoda</taxon>
        <taxon>Chelicerata</taxon>
        <taxon>Arachnida</taxon>
        <taxon>Araneae</taxon>
        <taxon>Araneomorphae</taxon>
        <taxon>Entelegynae</taxon>
        <taxon>Araneoidea</taxon>
        <taxon>Araneidae</taxon>
        <taxon>Araneus</taxon>
    </lineage>
</organism>
<keyword evidence="3" id="KW-1185">Reference proteome</keyword>
<dbReference type="AlphaFoldDB" id="A0A4Y2FDQ0"/>
<proteinExistence type="predicted"/>
<sequence>MCTGLVHIESGEGKTSSRWCGAHNATSTYSPIGPRIHKDGQGAAGVVQKFGERVPDQVFSSLFDQSSKLRGPFQNSPRVA</sequence>
<feature type="compositionally biased region" description="Polar residues" evidence="1">
    <location>
        <begin position="13"/>
        <end position="24"/>
    </location>
</feature>